<dbReference type="AlphaFoldDB" id="A0A6A3H0A0"/>
<dbReference type="Proteomes" id="UP000488956">
    <property type="component" value="Unassembled WGS sequence"/>
</dbReference>
<evidence type="ECO:0000313" key="4">
    <source>
        <dbReference type="EMBL" id="KAE9115761.1"/>
    </source>
</evidence>
<feature type="transmembrane region" description="Helical" evidence="2">
    <location>
        <begin position="41"/>
        <end position="60"/>
    </location>
</feature>
<keyword evidence="2" id="KW-0472">Membrane</keyword>
<comment type="caution">
    <text evidence="3">The sequence shown here is derived from an EMBL/GenBank/DDBJ whole genome shotgun (WGS) entry which is preliminary data.</text>
</comment>
<evidence type="ECO:0000313" key="6">
    <source>
        <dbReference type="Proteomes" id="UP000488956"/>
    </source>
</evidence>
<keyword evidence="2" id="KW-0812">Transmembrane</keyword>
<evidence type="ECO:0000313" key="5">
    <source>
        <dbReference type="Proteomes" id="UP000460718"/>
    </source>
</evidence>
<evidence type="ECO:0000256" key="1">
    <source>
        <dbReference type="SAM" id="MobiDB-lite"/>
    </source>
</evidence>
<gene>
    <name evidence="4" type="ORF">PF010_g9208</name>
    <name evidence="3" type="ORF">PF011_g29246</name>
</gene>
<keyword evidence="2" id="KW-1133">Transmembrane helix</keyword>
<organism evidence="3 5">
    <name type="scientific">Phytophthora fragariae</name>
    <dbReference type="NCBI Taxonomy" id="53985"/>
    <lineage>
        <taxon>Eukaryota</taxon>
        <taxon>Sar</taxon>
        <taxon>Stramenopiles</taxon>
        <taxon>Oomycota</taxon>
        <taxon>Peronosporomycetes</taxon>
        <taxon>Peronosporales</taxon>
        <taxon>Peronosporaceae</taxon>
        <taxon>Phytophthora</taxon>
    </lineage>
</organism>
<protein>
    <submittedName>
        <fullName evidence="3">Uncharacterized protein</fullName>
    </submittedName>
</protein>
<dbReference type="Proteomes" id="UP000460718">
    <property type="component" value="Unassembled WGS sequence"/>
</dbReference>
<feature type="transmembrane region" description="Helical" evidence="2">
    <location>
        <begin position="12"/>
        <end position="29"/>
    </location>
</feature>
<evidence type="ECO:0000256" key="2">
    <source>
        <dbReference type="SAM" id="Phobius"/>
    </source>
</evidence>
<dbReference type="EMBL" id="QXFW01005196">
    <property type="protein sequence ID" value="KAE8962821.1"/>
    <property type="molecule type" value="Genomic_DNA"/>
</dbReference>
<name>A0A6A3H0A0_9STRA</name>
<dbReference type="EMBL" id="QXFX01000436">
    <property type="protein sequence ID" value="KAE9115761.1"/>
    <property type="molecule type" value="Genomic_DNA"/>
</dbReference>
<proteinExistence type="predicted"/>
<sequence length="203" mass="22780">MRIAGHSEMISIMLAVVFGYVAILVSNFNANPTSYQYKMEVLLVVFFLAAKFSTVLARYSEDRRHVVVDMLTSFMQSYEAAQFRCPLLEMVRTLDSPDAIEGACAKAGGHLPFLPPVLTARRSAERIYTAINVEIQDPTLKFGVDVNVREQLIELRDRQRRNKSVKSKLKHRGDSNALSEDDGIENKTCTRVRAPVPLKADSS</sequence>
<feature type="region of interest" description="Disordered" evidence="1">
    <location>
        <begin position="163"/>
        <end position="203"/>
    </location>
</feature>
<reference evidence="5 6" key="1">
    <citation type="submission" date="2018-09" db="EMBL/GenBank/DDBJ databases">
        <title>Genomic investigation of the strawberry pathogen Phytophthora fragariae indicates pathogenicity is determined by transcriptional variation in three key races.</title>
        <authorList>
            <person name="Adams T.M."/>
            <person name="Armitage A.D."/>
            <person name="Sobczyk M.K."/>
            <person name="Bates H.J."/>
            <person name="Dunwell J.M."/>
            <person name="Nellist C.F."/>
            <person name="Harrison R.J."/>
        </authorList>
    </citation>
    <scope>NUCLEOTIDE SEQUENCE [LARGE SCALE GENOMIC DNA]</scope>
    <source>
        <strain evidence="4 6">ONT-3</strain>
        <strain evidence="3 5">SCRP245</strain>
    </source>
</reference>
<evidence type="ECO:0000313" key="3">
    <source>
        <dbReference type="EMBL" id="KAE8962821.1"/>
    </source>
</evidence>
<accession>A0A6A3H0A0</accession>